<gene>
    <name evidence="2" type="ORF">ACJ73_08665</name>
</gene>
<dbReference type="OrthoDB" id="4188898at2759"/>
<keyword evidence="3" id="KW-1185">Reference proteome</keyword>
<dbReference type="VEuPathDB" id="FungiDB:ACJ73_08665"/>
<name>A0A1J9PT67_9EURO</name>
<accession>A0A1J9PT67</accession>
<organism evidence="2 3">
    <name type="scientific">Blastomyces percursus</name>
    <dbReference type="NCBI Taxonomy" id="1658174"/>
    <lineage>
        <taxon>Eukaryota</taxon>
        <taxon>Fungi</taxon>
        <taxon>Dikarya</taxon>
        <taxon>Ascomycota</taxon>
        <taxon>Pezizomycotina</taxon>
        <taxon>Eurotiomycetes</taxon>
        <taxon>Eurotiomycetidae</taxon>
        <taxon>Onygenales</taxon>
        <taxon>Ajellomycetaceae</taxon>
        <taxon>Blastomyces</taxon>
    </lineage>
</organism>
<feature type="compositionally biased region" description="Basic and acidic residues" evidence="1">
    <location>
        <begin position="35"/>
        <end position="61"/>
    </location>
</feature>
<comment type="caution">
    <text evidence="2">The sequence shown here is derived from an EMBL/GenBank/DDBJ whole genome shotgun (WGS) entry which is preliminary data.</text>
</comment>
<dbReference type="AlphaFoldDB" id="A0A1J9PT67"/>
<evidence type="ECO:0000256" key="1">
    <source>
        <dbReference type="SAM" id="MobiDB-lite"/>
    </source>
</evidence>
<dbReference type="Proteomes" id="UP000242791">
    <property type="component" value="Unassembled WGS sequence"/>
</dbReference>
<evidence type="ECO:0000313" key="3">
    <source>
        <dbReference type="Proteomes" id="UP000242791"/>
    </source>
</evidence>
<dbReference type="EMBL" id="LGTZ01002122">
    <property type="protein sequence ID" value="OJD19098.1"/>
    <property type="molecule type" value="Genomic_DNA"/>
</dbReference>
<reference evidence="2 3" key="1">
    <citation type="submission" date="2015-08" db="EMBL/GenBank/DDBJ databases">
        <title>Emmonsia species relationships and genome sequence.</title>
        <authorList>
            <person name="Cuomo C.A."/>
            <person name="Schwartz I.S."/>
            <person name="Kenyon C."/>
            <person name="De Hoog G.S."/>
            <person name="Govender N.P."/>
            <person name="Botha A."/>
            <person name="Moreno L."/>
            <person name="De Vries M."/>
            <person name="Munoz J.F."/>
            <person name="Stielow J.B."/>
        </authorList>
    </citation>
    <scope>NUCLEOTIDE SEQUENCE [LARGE SCALE GENOMIC DNA]</scope>
    <source>
        <strain evidence="2 3">EI222</strain>
    </source>
</reference>
<feature type="region of interest" description="Disordered" evidence="1">
    <location>
        <begin position="27"/>
        <end position="66"/>
    </location>
</feature>
<proteinExistence type="predicted"/>
<evidence type="ECO:0000313" key="2">
    <source>
        <dbReference type="EMBL" id="OJD19098.1"/>
    </source>
</evidence>
<protein>
    <submittedName>
        <fullName evidence="2">Uncharacterized protein</fullName>
    </submittedName>
</protein>
<sequence length="131" mass="14411">MSGTNPNARKEVNDALISSGSAAVGQMVDTANSSIEKRRMNKAERERRDAEEKAAREKADAAVRYQPSKKLKPPNLLCADDINDRRAAVPARRLYTVAHTTFLPLCRYCLHVSDFSLEDQVGAAPPGREEG</sequence>